<dbReference type="HOGENOM" id="CLU_030140_1_2_11"/>
<dbReference type="PRINTS" id="PR00078">
    <property type="entry name" value="G3PDHDRGNASE"/>
</dbReference>
<dbReference type="Proteomes" id="UP000002007">
    <property type="component" value="Chromosome"/>
</dbReference>
<organism evidence="4 5">
    <name type="scientific">Renibacterium salmoninarum (strain ATCC 33209 / DSM 20767 / JCM 11484 / NBRC 15589 / NCIMB 2235)</name>
    <dbReference type="NCBI Taxonomy" id="288705"/>
    <lineage>
        <taxon>Bacteria</taxon>
        <taxon>Bacillati</taxon>
        <taxon>Actinomycetota</taxon>
        <taxon>Actinomycetes</taxon>
        <taxon>Micrococcales</taxon>
        <taxon>Micrococcaceae</taxon>
        <taxon>Renibacterium</taxon>
    </lineage>
</organism>
<dbReference type="EMBL" id="CP000910">
    <property type="protein sequence ID" value="ABY25029.1"/>
    <property type="molecule type" value="Genomic_DNA"/>
</dbReference>
<dbReference type="SMR" id="A9WV08"/>
<evidence type="ECO:0000256" key="1">
    <source>
        <dbReference type="ARBA" id="ARBA00023002"/>
    </source>
</evidence>
<dbReference type="SMART" id="SM00846">
    <property type="entry name" value="Gp_dh_N"/>
    <property type="match status" value="1"/>
</dbReference>
<dbReference type="InterPro" id="IPR020828">
    <property type="entry name" value="GlycerAld_3-P_DH_NAD(P)-bd"/>
</dbReference>
<gene>
    <name evidence="4" type="ordered locus">RSal33209_3317</name>
</gene>
<dbReference type="SUPFAM" id="SSF55347">
    <property type="entry name" value="Glyceraldehyde-3-phosphate dehydrogenase-like, C-terminal domain"/>
    <property type="match status" value="1"/>
</dbReference>
<dbReference type="InterPro" id="IPR020831">
    <property type="entry name" value="GlycerAld/Erythrose_P_DH"/>
</dbReference>
<dbReference type="EC" id="1.2.1.12" evidence="4"/>
<sequence>MTVNPEAAHETWAKREAMAETMIPLIGRLYRENNVVTSVYGRSLINQSVVDLLKAHRWARQIDDVELPLEETLPMLQVLDQLNLGAASIDLARLGLRFKAQQADGEHDNLEDFLRTELAEVVDRQGTDDRNSTDVVLYGFGRIGRLLARIMIEHAGDGNGLRLRAIVVRKGSEQDLVKRASLLRRDSVHGPFDGTITVDQEHNTILANGTLIQVIYADNPAAVNYTAYGIKDALVVDNTGRWRDADGLAQHLQSAGVARVLLTAPGKGDLKNIVHGINHSAISDTDKIVTAASCTTNAITPVLKVLNDKFGIVHGHVETVHSFTNDQNLTDNFDKGDRRGLSAALNMVLTETGAAKAVAKALPELLGKLTGNSIRVPTPDVSMAILNLNLENETSKEEVNAYLRDVSLHSDLHRQIDYIDSPEVVSTDFVGSRRAGIVDGLATISSGKNLVLYLWYDNEFGYSCQVVRVMEEMAGVHPQAFPKA</sequence>
<comment type="similarity">
    <text evidence="2">Belongs to the glyceraldehyde-3-phosphate dehydrogenase family.</text>
</comment>
<dbReference type="InterPro" id="IPR020829">
    <property type="entry name" value="GlycerAld_3-P_DH_cat"/>
</dbReference>
<dbReference type="STRING" id="288705.RSal33209_3317"/>
<dbReference type="AlphaFoldDB" id="A9WV08"/>
<proteinExistence type="inferred from homology"/>
<dbReference type="GO" id="GO:0004365">
    <property type="term" value="F:glyceraldehyde-3-phosphate dehydrogenase (NAD+) (phosphorylating) activity"/>
    <property type="evidence" value="ECO:0007669"/>
    <property type="project" value="UniProtKB-EC"/>
</dbReference>
<dbReference type="Pfam" id="PF02800">
    <property type="entry name" value="Gp_dh_C"/>
    <property type="match status" value="1"/>
</dbReference>
<dbReference type="GO" id="GO:0051287">
    <property type="term" value="F:NAD binding"/>
    <property type="evidence" value="ECO:0007669"/>
    <property type="project" value="InterPro"/>
</dbReference>
<accession>A9WV08</accession>
<dbReference type="CDD" id="cd05214">
    <property type="entry name" value="GAPDH_I_N"/>
    <property type="match status" value="1"/>
</dbReference>
<dbReference type="KEGG" id="rsa:RSal33209_3317"/>
<evidence type="ECO:0000259" key="3">
    <source>
        <dbReference type="SMART" id="SM00846"/>
    </source>
</evidence>
<evidence type="ECO:0000313" key="4">
    <source>
        <dbReference type="EMBL" id="ABY25029.1"/>
    </source>
</evidence>
<feature type="domain" description="Glyceraldehyde 3-phosphate dehydrogenase NAD(P) binding" evidence="3">
    <location>
        <begin position="133"/>
        <end position="294"/>
    </location>
</feature>
<dbReference type="Gene3D" id="3.40.50.720">
    <property type="entry name" value="NAD(P)-binding Rossmann-like Domain"/>
    <property type="match status" value="1"/>
</dbReference>
<dbReference type="Pfam" id="PF00044">
    <property type="entry name" value="Gp_dh_N"/>
    <property type="match status" value="1"/>
</dbReference>
<evidence type="ECO:0000313" key="5">
    <source>
        <dbReference type="Proteomes" id="UP000002007"/>
    </source>
</evidence>
<evidence type="ECO:0000256" key="2">
    <source>
        <dbReference type="RuleBase" id="RU000397"/>
    </source>
</evidence>
<dbReference type="PROSITE" id="PS00071">
    <property type="entry name" value="GAPDH"/>
    <property type="match status" value="1"/>
</dbReference>
<protein>
    <submittedName>
        <fullName evidence="4">Glyceraldehyde 3-phosphate dehydrogenase</fullName>
        <ecNumber evidence="4">1.2.1.12</ecNumber>
    </submittedName>
</protein>
<keyword evidence="5" id="KW-1185">Reference proteome</keyword>
<dbReference type="SUPFAM" id="SSF51735">
    <property type="entry name" value="NAD(P)-binding Rossmann-fold domains"/>
    <property type="match status" value="1"/>
</dbReference>
<dbReference type="PANTHER" id="PTHR43454">
    <property type="entry name" value="GLYCERALDEHYDE-3-PHOSPHATE DEHYDROGENASE"/>
    <property type="match status" value="1"/>
</dbReference>
<dbReference type="CDD" id="cd18126">
    <property type="entry name" value="GAPDH_I_C"/>
    <property type="match status" value="1"/>
</dbReference>
<reference evidence="5" key="1">
    <citation type="journal article" date="2008" name="J. Bacteriol.">
        <title>Genome sequence of the fish pathogen Renibacterium salmoninarum suggests reductive evolution away from an environmental Arthrobacter ancestor.</title>
        <authorList>
            <person name="Wiens G.D."/>
            <person name="Rockey D.D."/>
            <person name="Wu Z."/>
            <person name="Chang J."/>
            <person name="Levy R."/>
            <person name="Crane S."/>
            <person name="Chen D.S."/>
            <person name="Capri G.R."/>
            <person name="Burnett J.R."/>
            <person name="Sudheesh P.S."/>
            <person name="Schipma M.J."/>
            <person name="Burd H."/>
            <person name="Bhattacharyya A."/>
            <person name="Rhodes L.D."/>
            <person name="Kaul R."/>
            <person name="Strom M.S."/>
        </authorList>
    </citation>
    <scope>NUCLEOTIDE SEQUENCE [LARGE SCALE GENOMIC DNA]</scope>
    <source>
        <strain evidence="5">ATCC 33209 / DSM 20767 / JCM 11484 / NBRC 15589 / NCIMB 2235</strain>
    </source>
</reference>
<dbReference type="RefSeq" id="WP_012246669.1">
    <property type="nucleotide sequence ID" value="NC_010168.1"/>
</dbReference>
<dbReference type="InterPro" id="IPR020830">
    <property type="entry name" value="GlycerAld_3-P_DH_AS"/>
</dbReference>
<dbReference type="NCBIfam" id="NF006139">
    <property type="entry name" value="PRK08289.1"/>
    <property type="match status" value="1"/>
</dbReference>
<keyword evidence="1 4" id="KW-0560">Oxidoreductase</keyword>
<dbReference type="PANTHER" id="PTHR43454:SF1">
    <property type="entry name" value="GLYCERALDEHYDE 3-PHOSPHATE DEHYDROGENASE NAD(P) BINDING DOMAIN-CONTAINING PROTEIN"/>
    <property type="match status" value="1"/>
</dbReference>
<dbReference type="Gene3D" id="3.30.360.10">
    <property type="entry name" value="Dihydrodipicolinate Reductase, domain 2"/>
    <property type="match status" value="1"/>
</dbReference>
<name>A9WV08_RENSM</name>
<dbReference type="eggNOG" id="COG0057">
    <property type="taxonomic scope" value="Bacteria"/>
</dbReference>
<dbReference type="InterPro" id="IPR036291">
    <property type="entry name" value="NAD(P)-bd_dom_sf"/>
</dbReference>